<reference evidence="1 2" key="1">
    <citation type="submission" date="2017-06" db="EMBL/GenBank/DDBJ databases">
        <authorList>
            <person name="Kim H.J."/>
            <person name="Triplett B.A."/>
        </authorList>
    </citation>
    <scope>NUCLEOTIDE SEQUENCE [LARGE SCALE GENOMIC DNA]</scope>
    <source>
        <strain evidence="1 2">CGMCC 4.5593</strain>
    </source>
</reference>
<gene>
    <name evidence="1" type="ORF">SAMN05421812_107325</name>
</gene>
<name>A0A239N7S7_9ACTN</name>
<evidence type="ECO:0000313" key="1">
    <source>
        <dbReference type="EMBL" id="SNT50532.1"/>
    </source>
</evidence>
<dbReference type="OrthoDB" id="3379618at2"/>
<protein>
    <recommendedName>
        <fullName evidence="3">Immunity protein Imm1</fullName>
    </recommendedName>
</protein>
<sequence length="136" mass="14780">MTVEWSATSPETGRVSSAVVRSGPSELEGHFTMLRALGEGFIEVALSIEDSPQIALGFRGAHAVVEQLRALDEDPKSLLLVGDGSIPWDDTVEVPHLQGDAIFTGRFVMTVDRAWDAMREFVRTGSPASSGEWHEL</sequence>
<dbReference type="AlphaFoldDB" id="A0A239N7S7"/>
<evidence type="ECO:0000313" key="2">
    <source>
        <dbReference type="Proteomes" id="UP000198362"/>
    </source>
</evidence>
<dbReference type="EMBL" id="FZPH01000007">
    <property type="protein sequence ID" value="SNT50532.1"/>
    <property type="molecule type" value="Genomic_DNA"/>
</dbReference>
<keyword evidence="2" id="KW-1185">Reference proteome</keyword>
<organism evidence="1 2">
    <name type="scientific">Asanoa hainanensis</name>
    <dbReference type="NCBI Taxonomy" id="560556"/>
    <lineage>
        <taxon>Bacteria</taxon>
        <taxon>Bacillati</taxon>
        <taxon>Actinomycetota</taxon>
        <taxon>Actinomycetes</taxon>
        <taxon>Micromonosporales</taxon>
        <taxon>Micromonosporaceae</taxon>
        <taxon>Asanoa</taxon>
    </lineage>
</organism>
<dbReference type="RefSeq" id="WP_144022685.1">
    <property type="nucleotide sequence ID" value="NZ_FZPH01000007.1"/>
</dbReference>
<proteinExistence type="predicted"/>
<dbReference type="Proteomes" id="UP000198362">
    <property type="component" value="Unassembled WGS sequence"/>
</dbReference>
<evidence type="ECO:0008006" key="3">
    <source>
        <dbReference type="Google" id="ProtNLM"/>
    </source>
</evidence>
<accession>A0A239N7S7</accession>